<feature type="domain" description="Cell division control protein 24 OB" evidence="4">
    <location>
        <begin position="296"/>
        <end position="368"/>
    </location>
</feature>
<evidence type="ECO:0000313" key="5">
    <source>
        <dbReference type="EMBL" id="REE28018.1"/>
    </source>
</evidence>
<dbReference type="Pfam" id="PF17244">
    <property type="entry name" value="CDC24_OB3"/>
    <property type="match status" value="1"/>
</dbReference>
<proteinExistence type="predicted"/>
<name>A0A371NDH0_9EURY</name>
<feature type="domain" description="OB" evidence="2">
    <location>
        <begin position="81"/>
        <end position="140"/>
    </location>
</feature>
<dbReference type="InterPro" id="IPR051231">
    <property type="entry name" value="SOSS-B"/>
</dbReference>
<dbReference type="Pfam" id="PF01336">
    <property type="entry name" value="tRNA_anti-codon"/>
    <property type="match status" value="1"/>
</dbReference>
<dbReference type="GO" id="GO:0003677">
    <property type="term" value="F:DNA binding"/>
    <property type="evidence" value="ECO:0007669"/>
    <property type="project" value="UniProtKB-KW"/>
</dbReference>
<dbReference type="InterPro" id="IPR004365">
    <property type="entry name" value="NA-bd_OB_tRNA"/>
</dbReference>
<dbReference type="Gene3D" id="2.40.50.140">
    <property type="entry name" value="Nucleic acid-binding proteins"/>
    <property type="match status" value="6"/>
</dbReference>
<sequence>MKEELKREYERIKDRISPEEFEELIEKKKEELGDIGFMDDLTIASTVVDDILKEKNTMLSEKPEHRMDTISKLEEGAETPVTGRVMKISSPRTFTTRKGREGKLANVIIADDTGELRAVFWTENIKLLKKFREGDVIRIKDVNIRGGFGGRKEAHLMPRSTVEVLDPEDYPDFPEYREEITPIGDLVEDDEVSVIARITGVSRVRTFERDGREGRFISLDIMDATGSTTYTLWNNDVNLVEELGLKEGDAVKILWAQTRRRDDKVTLTHTSLTRVVPGEYDVPEFREELVKIGDLHEMRNVTVMGLVTKVNDPVEFERNDGTTGSVKSIEIADDTGSARVTLWDEDTRIKINKGDIIRISGANVEFDDFNQSYRINTNFNTRITLNPESDGALLKVLEEYREQMRPMKISEILEMEDEGEDVDVVGRIFSLSDPREFEREDGTGIVRSMELADETGKIRISLWDEKAERPMNIGDAVRIENARIRLGLYSVELSAGRTTRIVNPLPEDMEDLPSFEELEEMLYQTKKIADLEEDDRNIRIIARVVDLFEPREFQRGDGTPGLVRTAEFADDTGSIRASLWDDAAEKPLSIGDPVKIENPRVVFRDDMGGGRLELSIGNSSRIEPASERDLEALPSFDELQEMLYPHRDIADLDEDSRNVLIEGELTEMSGRRILSIKCPSCKERLDLSDENICNFCGELVDEPRYLLMIPGRIMDDTGEVMITFFGREAESILEMTTDEVVNIINQSADESALEERVEDLNGVTVRVIGNADMDVYSEELRFIPRKVVNVKL</sequence>
<dbReference type="Proteomes" id="UP000256864">
    <property type="component" value="Unassembled WGS sequence"/>
</dbReference>
<feature type="domain" description="Replication factor A C-terminal" evidence="3">
    <location>
        <begin position="678"/>
        <end position="782"/>
    </location>
</feature>
<dbReference type="CDD" id="cd04491">
    <property type="entry name" value="SoSSB_OBF"/>
    <property type="match status" value="5"/>
</dbReference>
<comment type="caution">
    <text evidence="5">The sequence shown here is derived from an EMBL/GenBank/DDBJ whole genome shotgun (WGS) entry which is preliminary data.</text>
</comment>
<evidence type="ECO:0000256" key="1">
    <source>
        <dbReference type="ARBA" id="ARBA00023125"/>
    </source>
</evidence>
<dbReference type="EMBL" id="QREL01000001">
    <property type="protein sequence ID" value="REE28018.1"/>
    <property type="molecule type" value="Genomic_DNA"/>
</dbReference>
<dbReference type="GO" id="GO:0000724">
    <property type="term" value="P:double-strand break repair via homologous recombination"/>
    <property type="evidence" value="ECO:0007669"/>
    <property type="project" value="TreeGrafter"/>
</dbReference>
<dbReference type="AlphaFoldDB" id="A0A371NDH0"/>
<accession>A0A371NDH0</accession>
<evidence type="ECO:0000259" key="4">
    <source>
        <dbReference type="Pfam" id="PF17244"/>
    </source>
</evidence>
<organism evidence="5 6">
    <name type="scientific">Methanothermobacter defluvii</name>
    <dbReference type="NCBI Taxonomy" id="49339"/>
    <lineage>
        <taxon>Archaea</taxon>
        <taxon>Methanobacteriati</taxon>
        <taxon>Methanobacteriota</taxon>
        <taxon>Methanomada group</taxon>
        <taxon>Methanobacteria</taxon>
        <taxon>Methanobacteriales</taxon>
        <taxon>Methanobacteriaceae</taxon>
        <taxon>Methanothermobacter</taxon>
    </lineage>
</organism>
<reference evidence="5 6" key="1">
    <citation type="submission" date="2018-07" db="EMBL/GenBank/DDBJ databases">
        <title>Genomic Encyclopedia of Type Strains, Phase IV (KMG-IV): sequencing the most valuable type-strain genomes for metagenomic binning, comparative biology and taxonomic classification.</title>
        <authorList>
            <person name="Goeker M."/>
        </authorList>
    </citation>
    <scope>NUCLEOTIDE SEQUENCE [LARGE SCALE GENOMIC DNA]</scope>
    <source>
        <strain evidence="5 6">DSM 7466</strain>
    </source>
</reference>
<evidence type="ECO:0000259" key="2">
    <source>
        <dbReference type="Pfam" id="PF01336"/>
    </source>
</evidence>
<gene>
    <name evidence="5" type="ORF">C7452_0004</name>
</gene>
<dbReference type="InterPro" id="IPR013955">
    <property type="entry name" value="Rep_factor-A_C"/>
</dbReference>
<dbReference type="NCBIfam" id="NF009030">
    <property type="entry name" value="PRK12366.1-1"/>
    <property type="match status" value="1"/>
</dbReference>
<dbReference type="Pfam" id="PF08646">
    <property type="entry name" value="Rep_fac-A_C"/>
    <property type="match status" value="1"/>
</dbReference>
<dbReference type="GO" id="GO:0010212">
    <property type="term" value="P:response to ionizing radiation"/>
    <property type="evidence" value="ECO:0007669"/>
    <property type="project" value="TreeGrafter"/>
</dbReference>
<dbReference type="PANTHER" id="PTHR13356">
    <property type="entry name" value="OB FOLD NUCLEIC ACID BINDING PROTEIN-RELATED"/>
    <property type="match status" value="1"/>
</dbReference>
<evidence type="ECO:0000259" key="3">
    <source>
        <dbReference type="Pfam" id="PF08646"/>
    </source>
</evidence>
<dbReference type="SUPFAM" id="SSF50249">
    <property type="entry name" value="Nucleic acid-binding proteins"/>
    <property type="match status" value="6"/>
</dbReference>
<dbReference type="PANTHER" id="PTHR13356:SF10">
    <property type="entry name" value="REPLICATION FACTOR-A PROTEIN 1"/>
    <property type="match status" value="1"/>
</dbReference>
<keyword evidence="1" id="KW-0238">DNA-binding</keyword>
<dbReference type="InterPro" id="IPR035203">
    <property type="entry name" value="Cdc24_OB3"/>
</dbReference>
<keyword evidence="6" id="KW-1185">Reference proteome</keyword>
<dbReference type="InterPro" id="IPR012340">
    <property type="entry name" value="NA-bd_OB-fold"/>
</dbReference>
<protein>
    <submittedName>
        <fullName evidence="5">Replication factor A1</fullName>
    </submittedName>
</protein>
<evidence type="ECO:0000313" key="6">
    <source>
        <dbReference type="Proteomes" id="UP000256864"/>
    </source>
</evidence>